<reference evidence="2" key="1">
    <citation type="journal article" date="2019" name="Int. J. Syst. Evol. Microbiol.">
        <title>The Global Catalogue of Microorganisms (GCM) 10K type strain sequencing project: providing services to taxonomists for standard genome sequencing and annotation.</title>
        <authorList>
            <consortium name="The Broad Institute Genomics Platform"/>
            <consortium name="The Broad Institute Genome Sequencing Center for Infectious Disease"/>
            <person name="Wu L."/>
            <person name="Ma J."/>
        </authorList>
    </citation>
    <scope>NUCLEOTIDE SEQUENCE [LARGE SCALE GENOMIC DNA]</scope>
    <source>
        <strain evidence="2">JCM 14736</strain>
    </source>
</reference>
<comment type="caution">
    <text evidence="1">The sequence shown here is derived from an EMBL/GenBank/DDBJ whole genome shotgun (WGS) entry which is preliminary data.</text>
</comment>
<proteinExistence type="predicted"/>
<accession>A0ABP4XQ68</accession>
<evidence type="ECO:0000313" key="2">
    <source>
        <dbReference type="Proteomes" id="UP001500851"/>
    </source>
</evidence>
<organism evidence="1 2">
    <name type="scientific">Leucobacter iarius</name>
    <dbReference type="NCBI Taxonomy" id="333963"/>
    <lineage>
        <taxon>Bacteria</taxon>
        <taxon>Bacillati</taxon>
        <taxon>Actinomycetota</taxon>
        <taxon>Actinomycetes</taxon>
        <taxon>Micrococcales</taxon>
        <taxon>Microbacteriaceae</taxon>
        <taxon>Leucobacter</taxon>
    </lineage>
</organism>
<name>A0ABP4XQ68_9MICO</name>
<protein>
    <submittedName>
        <fullName evidence="1">Uncharacterized protein</fullName>
    </submittedName>
</protein>
<sequence>MTVPPGRNGAAEVSVLLSARSIGGTRPASMVGSSGLVAEFRPPLGAVKLAIPLAFGLESFARSEPASARVTAYPAGVTNCTE</sequence>
<gene>
    <name evidence="1" type="ORF">GCM10009768_17890</name>
</gene>
<keyword evidence="2" id="KW-1185">Reference proteome</keyword>
<evidence type="ECO:0000313" key="1">
    <source>
        <dbReference type="EMBL" id="GAA1789273.1"/>
    </source>
</evidence>
<dbReference type="Proteomes" id="UP001500851">
    <property type="component" value="Unassembled WGS sequence"/>
</dbReference>
<dbReference type="EMBL" id="BAAAOB010000001">
    <property type="protein sequence ID" value="GAA1789273.1"/>
    <property type="molecule type" value="Genomic_DNA"/>
</dbReference>